<accession>A0A4S9CK67</accession>
<gene>
    <name evidence="1" type="ORF">D6D13_06601</name>
</gene>
<sequence>MSRQVAPANRTVCLDYLFAFQLVALYQALRLGDWAVLCTGIGSILLKLSVRRSILMFRHKLSLKIVVSTGLLLTRPATVTTSSLNILLTNDFQTDKIQDVLANTNAGETFTGIHTNQQPYPNWTTGTATT</sequence>
<reference evidence="1" key="1">
    <citation type="submission" date="2018-10" db="EMBL/GenBank/DDBJ databases">
        <title>Fifty Aureobasidium pullulans genomes reveal a recombining polyextremotolerant generalist.</title>
        <authorList>
            <person name="Gostincar C."/>
            <person name="Turk M."/>
            <person name="Zajc J."/>
            <person name="Gunde-Cimerman N."/>
        </authorList>
    </citation>
    <scope>NUCLEOTIDE SEQUENCE [LARGE SCALE GENOMIC DNA]</scope>
    <source>
        <strain evidence="1">EXF-10085</strain>
    </source>
</reference>
<organism evidence="1">
    <name type="scientific">Aureobasidium pullulans</name>
    <name type="common">Black yeast</name>
    <name type="synonym">Pullularia pullulans</name>
    <dbReference type="NCBI Taxonomy" id="5580"/>
    <lineage>
        <taxon>Eukaryota</taxon>
        <taxon>Fungi</taxon>
        <taxon>Dikarya</taxon>
        <taxon>Ascomycota</taxon>
        <taxon>Pezizomycotina</taxon>
        <taxon>Dothideomycetes</taxon>
        <taxon>Dothideomycetidae</taxon>
        <taxon>Dothideales</taxon>
        <taxon>Saccotheciaceae</taxon>
        <taxon>Aureobasidium</taxon>
    </lineage>
</organism>
<dbReference type="Pfam" id="PF11915">
    <property type="entry name" value="DUF3433"/>
    <property type="match status" value="1"/>
</dbReference>
<dbReference type="InterPro" id="IPR021840">
    <property type="entry name" value="DUF3433"/>
</dbReference>
<evidence type="ECO:0000313" key="1">
    <source>
        <dbReference type="EMBL" id="THX06414.1"/>
    </source>
</evidence>
<name>A0A4S9CK67_AURPU</name>
<proteinExistence type="predicted"/>
<dbReference type="EMBL" id="QZAS01000023">
    <property type="protein sequence ID" value="THX06414.1"/>
    <property type="molecule type" value="Genomic_DNA"/>
</dbReference>
<protein>
    <submittedName>
        <fullName evidence="1">Uncharacterized protein</fullName>
    </submittedName>
</protein>
<comment type="caution">
    <text evidence="1">The sequence shown here is derived from an EMBL/GenBank/DDBJ whole genome shotgun (WGS) entry which is preliminary data.</text>
</comment>
<dbReference type="AlphaFoldDB" id="A0A4S9CK67"/>